<feature type="binding site" evidence="5">
    <location>
        <begin position="518"/>
        <end position="521"/>
    </location>
    <ligand>
        <name>pyridoxal 5'-phosphate</name>
        <dbReference type="ChEBI" id="CHEBI:597326"/>
    </ligand>
</feature>
<feature type="compositionally biased region" description="Low complexity" evidence="9">
    <location>
        <begin position="131"/>
        <end position="147"/>
    </location>
</feature>
<evidence type="ECO:0000256" key="7">
    <source>
        <dbReference type="PIRSR" id="PIRSR600183-50"/>
    </source>
</evidence>
<keyword evidence="5 8" id="KW-0457">Lysine biosynthesis</keyword>
<dbReference type="SUPFAM" id="SSF50621">
    <property type="entry name" value="Alanine racemase C-terminal domain-like"/>
    <property type="match status" value="1"/>
</dbReference>
<feature type="binding site" evidence="5">
    <location>
        <position position="622"/>
    </location>
    <ligand>
        <name>pyridoxal 5'-phosphate</name>
        <dbReference type="ChEBI" id="CHEBI:597326"/>
    </ligand>
</feature>
<feature type="compositionally biased region" description="Low complexity" evidence="9">
    <location>
        <begin position="1"/>
        <end position="18"/>
    </location>
</feature>
<feature type="binding site" evidence="5">
    <location>
        <position position="521"/>
    </location>
    <ligand>
        <name>substrate</name>
    </ligand>
</feature>
<feature type="binding site" evidence="5">
    <location>
        <position position="483"/>
    </location>
    <ligand>
        <name>pyridoxal 5'-phosphate</name>
        <dbReference type="ChEBI" id="CHEBI:597326"/>
    </ligand>
</feature>
<comment type="catalytic activity">
    <reaction evidence="5 8">
        <text>meso-2,6-diaminopimelate + H(+) = L-lysine + CO2</text>
        <dbReference type="Rhea" id="RHEA:15101"/>
        <dbReference type="ChEBI" id="CHEBI:15378"/>
        <dbReference type="ChEBI" id="CHEBI:16526"/>
        <dbReference type="ChEBI" id="CHEBI:32551"/>
        <dbReference type="ChEBI" id="CHEBI:57791"/>
        <dbReference type="EC" id="4.1.1.20"/>
    </reaction>
</comment>
<dbReference type="GO" id="GO:0009089">
    <property type="term" value="P:lysine biosynthetic process via diaminopimelate"/>
    <property type="evidence" value="ECO:0007669"/>
    <property type="project" value="UniProtKB-UniRule"/>
</dbReference>
<keyword evidence="2 5" id="KW-0210">Decarboxylase</keyword>
<comment type="subunit">
    <text evidence="5">Homodimer.</text>
</comment>
<evidence type="ECO:0000256" key="2">
    <source>
        <dbReference type="ARBA" id="ARBA00022793"/>
    </source>
</evidence>
<dbReference type="GO" id="GO:0008836">
    <property type="term" value="F:diaminopimelate decarboxylase activity"/>
    <property type="evidence" value="ECO:0007669"/>
    <property type="project" value="UniProtKB-UniRule"/>
</dbReference>
<dbReference type="NCBIfam" id="TIGR01048">
    <property type="entry name" value="lysA"/>
    <property type="match status" value="1"/>
</dbReference>
<feature type="binding site" evidence="5">
    <location>
        <position position="622"/>
    </location>
    <ligand>
        <name>substrate</name>
    </ligand>
</feature>
<evidence type="ECO:0000256" key="8">
    <source>
        <dbReference type="RuleBase" id="RU003738"/>
    </source>
</evidence>
<organism evidence="11 12">
    <name type="scientific">Eiseniibacteriota bacterium</name>
    <dbReference type="NCBI Taxonomy" id="2212470"/>
    <lineage>
        <taxon>Bacteria</taxon>
        <taxon>Candidatus Eiseniibacteriota</taxon>
    </lineage>
</organism>
<comment type="function">
    <text evidence="5">Specifically catalyzes the decarboxylation of meso-diaminopimelate (meso-DAP) to L-lysine.</text>
</comment>
<dbReference type="EC" id="4.1.1.20" evidence="5 6"/>
<dbReference type="UniPathway" id="UPA00034">
    <property type="reaction ID" value="UER00027"/>
</dbReference>
<dbReference type="CDD" id="cd06828">
    <property type="entry name" value="PLPDE_III_DapDC"/>
    <property type="match status" value="1"/>
</dbReference>
<comment type="cofactor">
    <cofactor evidence="1 5 7 8">
        <name>pyridoxal 5'-phosphate</name>
        <dbReference type="ChEBI" id="CHEBI:597326"/>
    </cofactor>
</comment>
<dbReference type="InterPro" id="IPR000183">
    <property type="entry name" value="Orn/DAP/Arg_de-COase"/>
</dbReference>
<sequence>MSTGGSRASRSRTWSTSGRDTERDPDLGRPPGGRAGHATRARRSQGHGAGRRGHPARARGQDPRGRLRPSGGHGTRGGTAIARGVAASPGREAACVRLRPARRRGPARGHRGGACEPAARPRAGARRRLPVRLAGAARGTPRAARGPARGGAGAERISPAARGRLCCPGGRVARGVPRGRGALGRARRGDASRRGPARRRRARGSARWARELLQPEHARRPRGGRGADGGGEDGAVSLADGVSVQDGVLAVGGVPLDRAFAALRRLEPGAGACWIYDLDLIEARARRFQAAFGPLGVHAGYALKANALPAILRRVRTAGLAAEAGSLGELRAAEREGFAAAERILNGNGRTAEEAEFAAREGVHSVNADHIGELDLLEAHAARAGSRVRVALRVNPGIATGGHDYVATGHEQAKFGVAAAEALEAWAARARWPHLKVDGIHLHVGSQLLEATPLEQAVETARQLAAESAGRGAPLGLVNLGGGFGVDYTGAGREFPLEAHAARLKGLLGALPLDRVMEPGRWMVAHAGVLLAQVLWVKRRRGAGEGSARRFIVLGAGMNDLIRPALYHAHHRIVPVRPRAGAHEPATVVGPVCESADVFERDVALPPLERGDLVALLDAGAYGAVMSSNYNGRGRLAELTVSGGRLTRVRAAEDAAALAARATEDTLDVG</sequence>
<comment type="pathway">
    <text evidence="5 8">Amino-acid biosynthesis; L-lysine biosynthesis via DAP pathway; L-lysine from DL-2,6-diaminopimelate: step 1/1.</text>
</comment>
<dbReference type="InterPro" id="IPR002986">
    <property type="entry name" value="DAP_deCOOHase_LysA"/>
</dbReference>
<feature type="domain" description="Orn/DAP/Arg decarboxylase 2 N-terminal" evidence="10">
    <location>
        <begin position="279"/>
        <end position="525"/>
    </location>
</feature>
<evidence type="ECO:0000259" key="10">
    <source>
        <dbReference type="Pfam" id="PF02784"/>
    </source>
</evidence>
<name>A0A538UEJ5_UNCEI</name>
<reference evidence="11 12" key="1">
    <citation type="journal article" date="2019" name="Nat. Microbiol.">
        <title>Mediterranean grassland soil C-N compound turnover is dependent on rainfall and depth, and is mediated by genomically divergent microorganisms.</title>
        <authorList>
            <person name="Diamond S."/>
            <person name="Andeer P.F."/>
            <person name="Li Z."/>
            <person name="Crits-Christoph A."/>
            <person name="Burstein D."/>
            <person name="Anantharaman K."/>
            <person name="Lane K.R."/>
            <person name="Thomas B.C."/>
            <person name="Pan C."/>
            <person name="Northen T.R."/>
            <person name="Banfield J.F."/>
        </authorList>
    </citation>
    <scope>NUCLEOTIDE SEQUENCE [LARGE SCALE GENOMIC DNA]</scope>
    <source>
        <strain evidence="11">WS_11</strain>
    </source>
</reference>
<dbReference type="HAMAP" id="MF_02120">
    <property type="entry name" value="LysA"/>
    <property type="match status" value="1"/>
</dbReference>
<accession>A0A538UEJ5</accession>
<dbReference type="Gene3D" id="2.40.37.10">
    <property type="entry name" value="Lyase, Ornithine Decarboxylase, Chain A, domain 1"/>
    <property type="match status" value="1"/>
</dbReference>
<feature type="compositionally biased region" description="Basic residues" evidence="9">
    <location>
        <begin position="99"/>
        <end position="111"/>
    </location>
</feature>
<keyword evidence="5" id="KW-0028">Amino-acid biosynthesis</keyword>
<evidence type="ECO:0000256" key="9">
    <source>
        <dbReference type="SAM" id="MobiDB-lite"/>
    </source>
</evidence>
<evidence type="ECO:0000256" key="1">
    <source>
        <dbReference type="ARBA" id="ARBA00001933"/>
    </source>
</evidence>
<feature type="active site" description="Proton donor" evidence="7">
    <location>
        <position position="593"/>
    </location>
</feature>
<feature type="binding site" evidence="5">
    <location>
        <position position="563"/>
    </location>
    <ligand>
        <name>substrate</name>
    </ligand>
</feature>
<dbReference type="Proteomes" id="UP000319771">
    <property type="component" value="Unassembled WGS sequence"/>
</dbReference>
<feature type="modified residue" description="N6-(pyridoxal phosphate)lysine" evidence="5 7">
    <location>
        <position position="304"/>
    </location>
</feature>
<feature type="binding site" evidence="5">
    <location>
        <position position="594"/>
    </location>
    <ligand>
        <name>substrate</name>
    </ligand>
</feature>
<evidence type="ECO:0000256" key="4">
    <source>
        <dbReference type="ARBA" id="ARBA00023239"/>
    </source>
</evidence>
<gene>
    <name evidence="5 11" type="primary">lysA</name>
    <name evidence="11" type="ORF">E6K81_00165</name>
</gene>
<evidence type="ECO:0000256" key="3">
    <source>
        <dbReference type="ARBA" id="ARBA00022898"/>
    </source>
</evidence>
<dbReference type="PRINTS" id="PR01179">
    <property type="entry name" value="ODADCRBXLASE"/>
</dbReference>
<dbReference type="Pfam" id="PF02784">
    <property type="entry name" value="Orn_Arg_deC_N"/>
    <property type="match status" value="1"/>
</dbReference>
<dbReference type="AlphaFoldDB" id="A0A538UEJ5"/>
<dbReference type="InterPro" id="IPR009006">
    <property type="entry name" value="Ala_racemase/Decarboxylase_C"/>
</dbReference>
<dbReference type="Gene3D" id="3.20.20.10">
    <property type="entry name" value="Alanine racemase"/>
    <property type="match status" value="1"/>
</dbReference>
<dbReference type="FunFam" id="3.20.20.10:FF:000003">
    <property type="entry name" value="Diaminopimelate decarboxylase"/>
    <property type="match status" value="1"/>
</dbReference>
<dbReference type="InterPro" id="IPR022653">
    <property type="entry name" value="De-COase2_pyr-phos_BS"/>
</dbReference>
<dbReference type="PROSITE" id="PS00878">
    <property type="entry name" value="ODR_DC_2_1"/>
    <property type="match status" value="1"/>
</dbReference>
<comment type="similarity">
    <text evidence="5">Belongs to the Orn/Lys/Arg decarboxylase class-II family. LysA subfamily.</text>
</comment>
<feature type="compositionally biased region" description="Basic residues" evidence="9">
    <location>
        <begin position="37"/>
        <end position="57"/>
    </location>
</feature>
<evidence type="ECO:0000313" key="11">
    <source>
        <dbReference type="EMBL" id="TMQ74318.1"/>
    </source>
</evidence>
<feature type="region of interest" description="Disordered" evidence="9">
    <location>
        <begin position="1"/>
        <end position="157"/>
    </location>
</feature>
<feature type="compositionally biased region" description="Basic and acidic residues" evidence="9">
    <location>
        <begin position="208"/>
        <end position="218"/>
    </location>
</feature>
<dbReference type="PANTHER" id="PTHR43727:SF2">
    <property type="entry name" value="GROUP IV DECARBOXYLASE"/>
    <property type="match status" value="1"/>
</dbReference>
<dbReference type="PRINTS" id="PR01181">
    <property type="entry name" value="DAPDCRBXLASE"/>
</dbReference>
<dbReference type="InterPro" id="IPR022644">
    <property type="entry name" value="De-COase2_N"/>
</dbReference>
<feature type="region of interest" description="Disordered" evidence="9">
    <location>
        <begin position="176"/>
        <end position="236"/>
    </location>
</feature>
<comment type="caution">
    <text evidence="11">The sequence shown here is derived from an EMBL/GenBank/DDBJ whole genome shotgun (WGS) entry which is preliminary data.</text>
</comment>
<dbReference type="PANTHER" id="PTHR43727">
    <property type="entry name" value="DIAMINOPIMELATE DECARBOXYLASE"/>
    <property type="match status" value="1"/>
</dbReference>
<feature type="compositionally biased region" description="Gly residues" evidence="9">
    <location>
        <begin position="224"/>
        <end position="233"/>
    </location>
</feature>
<dbReference type="EMBL" id="VBPB01000002">
    <property type="protein sequence ID" value="TMQ74318.1"/>
    <property type="molecule type" value="Genomic_DNA"/>
</dbReference>
<dbReference type="InterPro" id="IPR029066">
    <property type="entry name" value="PLP-binding_barrel"/>
</dbReference>
<dbReference type="SUPFAM" id="SSF51419">
    <property type="entry name" value="PLP-binding barrel"/>
    <property type="match status" value="1"/>
</dbReference>
<keyword evidence="4 5" id="KW-0456">Lyase</keyword>
<evidence type="ECO:0000313" key="12">
    <source>
        <dbReference type="Proteomes" id="UP000319771"/>
    </source>
</evidence>
<protein>
    <recommendedName>
        <fullName evidence="5 6">Diaminopimelate decarboxylase</fullName>
        <shortName evidence="5">DAP decarboxylase</shortName>
        <shortName evidence="5">DAPDC</shortName>
        <ecNumber evidence="5 6">4.1.1.20</ecNumber>
    </recommendedName>
</protein>
<evidence type="ECO:0000256" key="5">
    <source>
        <dbReference type="HAMAP-Rule" id="MF_02120"/>
    </source>
</evidence>
<feature type="compositionally biased region" description="Basic residues" evidence="9">
    <location>
        <begin position="195"/>
        <end position="204"/>
    </location>
</feature>
<dbReference type="GO" id="GO:0030170">
    <property type="term" value="F:pyridoxal phosphate binding"/>
    <property type="evidence" value="ECO:0007669"/>
    <property type="project" value="UniProtKB-UniRule"/>
</dbReference>
<evidence type="ECO:0000256" key="6">
    <source>
        <dbReference type="NCBIfam" id="TIGR01048"/>
    </source>
</evidence>
<feature type="binding site" evidence="5">
    <location>
        <position position="567"/>
    </location>
    <ligand>
        <name>substrate</name>
    </ligand>
</feature>
<keyword evidence="3 5" id="KW-0663">Pyridoxal phosphate</keyword>
<proteinExistence type="inferred from homology"/>